<feature type="short sequence motif" description="DGA/G" evidence="2">
    <location>
        <begin position="67"/>
        <end position="69"/>
    </location>
</feature>
<dbReference type="InterPro" id="IPR002641">
    <property type="entry name" value="PNPLA_dom"/>
</dbReference>
<feature type="domain" description="PNPLA" evidence="4">
    <location>
        <begin position="1"/>
        <end position="80"/>
    </location>
</feature>
<accession>A0A915D6Y7</accession>
<dbReference type="AlphaFoldDB" id="A0A915D6Y7"/>
<proteinExistence type="predicted"/>
<keyword evidence="5" id="KW-1185">Reference proteome</keyword>
<comment type="caution">
    <text evidence="2">Lacks conserved residue(s) required for the propagation of feature annotation.</text>
</comment>
<protein>
    <submittedName>
        <fullName evidence="6">PNPLA domain-containing protein</fullName>
    </submittedName>
</protein>
<evidence type="ECO:0000313" key="5">
    <source>
        <dbReference type="Proteomes" id="UP000887574"/>
    </source>
</evidence>
<evidence type="ECO:0000259" key="4">
    <source>
        <dbReference type="PROSITE" id="PS51635"/>
    </source>
</evidence>
<feature type="region of interest" description="Disordered" evidence="3">
    <location>
        <begin position="215"/>
        <end position="234"/>
    </location>
</feature>
<feature type="compositionally biased region" description="Low complexity" evidence="3">
    <location>
        <begin position="219"/>
        <end position="234"/>
    </location>
</feature>
<dbReference type="WBParaSite" id="jg16388">
    <property type="protein sequence ID" value="jg16388"/>
    <property type="gene ID" value="jg16388"/>
</dbReference>
<sequence length="353" mass="40243">MPQDISSAEGRLFVSLTKQSDKSNRLVSVFPTREYLLQCLMASCYIPLYSMGIYGTPPEIDGELYIDGGYSNNLPIFDNIPTITHVRLEMQLANQNFKVNLNNVVRGAQALFPPSRAVLTAYFDMGFRNAMKFLLDNDFYEREEGNPLNSKELVSNSQLVCMPFKWLFNTVCKTRSSNIAELPFHVVSQHPTGDPTHAADTTGGVWNNWNENSFNHQEPSTMQPNNTSTPSTTSNAEQVDYFNEMQPKFKPPKKLHLQNVEPTVFVPETDDGELGDLDLDSIEWSATGRVSTDRTTSWSEDVDDNELAIDELAREQKRREREEKHKQRLQDHERRMNQKRSGGRASQQIGRLK</sequence>
<dbReference type="GO" id="GO:0004806">
    <property type="term" value="F:triacylglycerol lipase activity"/>
    <property type="evidence" value="ECO:0007669"/>
    <property type="project" value="TreeGrafter"/>
</dbReference>
<feature type="region of interest" description="Disordered" evidence="3">
    <location>
        <begin position="312"/>
        <end position="353"/>
    </location>
</feature>
<dbReference type="Proteomes" id="UP000887574">
    <property type="component" value="Unplaced"/>
</dbReference>
<feature type="compositionally biased region" description="Polar residues" evidence="3">
    <location>
        <begin position="344"/>
        <end position="353"/>
    </location>
</feature>
<dbReference type="InterPro" id="IPR016035">
    <property type="entry name" value="Acyl_Trfase/lysoPLipase"/>
</dbReference>
<dbReference type="PANTHER" id="PTHR12406:SF38">
    <property type="entry name" value="PNPLA DOMAIN-CONTAINING PROTEIN"/>
    <property type="match status" value="1"/>
</dbReference>
<dbReference type="GO" id="GO:0016020">
    <property type="term" value="C:membrane"/>
    <property type="evidence" value="ECO:0007669"/>
    <property type="project" value="TreeGrafter"/>
</dbReference>
<dbReference type="GO" id="GO:0055088">
    <property type="term" value="P:lipid homeostasis"/>
    <property type="evidence" value="ECO:0007669"/>
    <property type="project" value="TreeGrafter"/>
</dbReference>
<feature type="compositionally biased region" description="Basic and acidic residues" evidence="3">
    <location>
        <begin position="312"/>
        <end position="336"/>
    </location>
</feature>
<dbReference type="PROSITE" id="PS51635">
    <property type="entry name" value="PNPLA"/>
    <property type="match status" value="1"/>
</dbReference>
<dbReference type="InterPro" id="IPR033562">
    <property type="entry name" value="PLPL"/>
</dbReference>
<dbReference type="GO" id="GO:0005737">
    <property type="term" value="C:cytoplasm"/>
    <property type="evidence" value="ECO:0007669"/>
    <property type="project" value="TreeGrafter"/>
</dbReference>
<dbReference type="GO" id="GO:0005811">
    <property type="term" value="C:lipid droplet"/>
    <property type="evidence" value="ECO:0007669"/>
    <property type="project" value="TreeGrafter"/>
</dbReference>
<dbReference type="GO" id="GO:0019433">
    <property type="term" value="P:triglyceride catabolic process"/>
    <property type="evidence" value="ECO:0007669"/>
    <property type="project" value="TreeGrafter"/>
</dbReference>
<dbReference type="SUPFAM" id="SSF52151">
    <property type="entry name" value="FabD/lysophospholipase-like"/>
    <property type="match status" value="1"/>
</dbReference>
<dbReference type="Gene3D" id="3.40.1090.10">
    <property type="entry name" value="Cytosolic phospholipase A2 catalytic domain"/>
    <property type="match status" value="1"/>
</dbReference>
<keyword evidence="1" id="KW-0443">Lipid metabolism</keyword>
<reference evidence="6" key="1">
    <citation type="submission" date="2022-11" db="UniProtKB">
        <authorList>
            <consortium name="WormBaseParasite"/>
        </authorList>
    </citation>
    <scope>IDENTIFICATION</scope>
</reference>
<evidence type="ECO:0000256" key="1">
    <source>
        <dbReference type="ARBA" id="ARBA00023098"/>
    </source>
</evidence>
<evidence type="ECO:0000256" key="2">
    <source>
        <dbReference type="PROSITE-ProRule" id="PRU01161"/>
    </source>
</evidence>
<evidence type="ECO:0000256" key="3">
    <source>
        <dbReference type="SAM" id="MobiDB-lite"/>
    </source>
</evidence>
<dbReference type="PANTHER" id="PTHR12406">
    <property type="entry name" value="CALCIUM-INDEPENDENT PHOSPHOLIPASE A2 IPLA2 -RELATED"/>
    <property type="match status" value="1"/>
</dbReference>
<dbReference type="Pfam" id="PF01734">
    <property type="entry name" value="Patatin"/>
    <property type="match status" value="1"/>
</dbReference>
<evidence type="ECO:0000313" key="6">
    <source>
        <dbReference type="WBParaSite" id="jg16388"/>
    </source>
</evidence>
<organism evidence="5 6">
    <name type="scientific">Ditylenchus dipsaci</name>
    <dbReference type="NCBI Taxonomy" id="166011"/>
    <lineage>
        <taxon>Eukaryota</taxon>
        <taxon>Metazoa</taxon>
        <taxon>Ecdysozoa</taxon>
        <taxon>Nematoda</taxon>
        <taxon>Chromadorea</taxon>
        <taxon>Rhabditida</taxon>
        <taxon>Tylenchina</taxon>
        <taxon>Tylenchomorpha</taxon>
        <taxon>Sphaerularioidea</taxon>
        <taxon>Anguinidae</taxon>
        <taxon>Anguininae</taxon>
        <taxon>Ditylenchus</taxon>
    </lineage>
</organism>
<name>A0A915D6Y7_9BILA</name>